<organism evidence="1">
    <name type="scientific">Arundo donax</name>
    <name type="common">Giant reed</name>
    <name type="synonym">Donax arundinaceus</name>
    <dbReference type="NCBI Taxonomy" id="35708"/>
    <lineage>
        <taxon>Eukaryota</taxon>
        <taxon>Viridiplantae</taxon>
        <taxon>Streptophyta</taxon>
        <taxon>Embryophyta</taxon>
        <taxon>Tracheophyta</taxon>
        <taxon>Spermatophyta</taxon>
        <taxon>Magnoliopsida</taxon>
        <taxon>Liliopsida</taxon>
        <taxon>Poales</taxon>
        <taxon>Poaceae</taxon>
        <taxon>PACMAD clade</taxon>
        <taxon>Arundinoideae</taxon>
        <taxon>Arundineae</taxon>
        <taxon>Arundo</taxon>
    </lineage>
</organism>
<reference evidence="1" key="1">
    <citation type="submission" date="2014-09" db="EMBL/GenBank/DDBJ databases">
        <authorList>
            <person name="Magalhaes I.L.F."/>
            <person name="Oliveira U."/>
            <person name="Santos F.R."/>
            <person name="Vidigal T.H.D.A."/>
            <person name="Brescovit A.D."/>
            <person name="Santos A.J."/>
        </authorList>
    </citation>
    <scope>NUCLEOTIDE SEQUENCE</scope>
    <source>
        <tissue evidence="1">Shoot tissue taken approximately 20 cm above the soil surface</tissue>
    </source>
</reference>
<reference evidence="1" key="2">
    <citation type="journal article" date="2015" name="Data Brief">
        <title>Shoot transcriptome of the giant reed, Arundo donax.</title>
        <authorList>
            <person name="Barrero R.A."/>
            <person name="Guerrero F.D."/>
            <person name="Moolhuijzen P."/>
            <person name="Goolsby J.A."/>
            <person name="Tidwell J."/>
            <person name="Bellgard S.E."/>
            <person name="Bellgard M.I."/>
        </authorList>
    </citation>
    <scope>NUCLEOTIDE SEQUENCE</scope>
    <source>
        <tissue evidence="1">Shoot tissue taken approximately 20 cm above the soil surface</tissue>
    </source>
</reference>
<proteinExistence type="predicted"/>
<dbReference type="EMBL" id="GBRH01267130">
    <property type="protein sequence ID" value="JAD30765.1"/>
    <property type="molecule type" value="Transcribed_RNA"/>
</dbReference>
<sequence length="63" mass="7251">MHAIQKGWSHSDNSPNFLSAAVGFESTRSRQTLHSISWLRFKVSRRLWFFSHNLICSSLSSGR</sequence>
<dbReference type="AlphaFoldDB" id="A0A0A8Z1Z9"/>
<name>A0A0A8Z1Z9_ARUDO</name>
<protein>
    <submittedName>
        <fullName evidence="1">Uncharacterized protein</fullName>
    </submittedName>
</protein>
<accession>A0A0A8Z1Z9</accession>
<evidence type="ECO:0000313" key="1">
    <source>
        <dbReference type="EMBL" id="JAD30765.1"/>
    </source>
</evidence>